<keyword evidence="1" id="KW-0472">Membrane</keyword>
<dbReference type="Pfam" id="PF09335">
    <property type="entry name" value="VTT_dom"/>
    <property type="match status" value="1"/>
</dbReference>
<dbReference type="OrthoDB" id="9814483at2"/>
<name>A0A1T4LXB9_9GAMM</name>
<protein>
    <recommendedName>
        <fullName evidence="2">VTT domain-containing protein</fullName>
    </recommendedName>
</protein>
<dbReference type="STRING" id="64969.SAMN02745127_00560"/>
<dbReference type="InterPro" id="IPR032816">
    <property type="entry name" value="VTT_dom"/>
</dbReference>
<evidence type="ECO:0000256" key="1">
    <source>
        <dbReference type="SAM" id="Phobius"/>
    </source>
</evidence>
<dbReference type="PANTHER" id="PTHR42709">
    <property type="entry name" value="ALKALINE PHOSPHATASE LIKE PROTEIN"/>
    <property type="match status" value="1"/>
</dbReference>
<dbReference type="Proteomes" id="UP000191418">
    <property type="component" value="Unassembled WGS sequence"/>
</dbReference>
<evidence type="ECO:0000313" key="3">
    <source>
        <dbReference type="EMBL" id="OPX56334.1"/>
    </source>
</evidence>
<keyword evidence="1" id="KW-0812">Transmembrane</keyword>
<dbReference type="RefSeq" id="WP_078744172.1">
    <property type="nucleotide sequence ID" value="NZ_FUXG01000003.1"/>
</dbReference>
<feature type="transmembrane region" description="Helical" evidence="1">
    <location>
        <begin position="93"/>
        <end position="112"/>
    </location>
</feature>
<dbReference type="PANTHER" id="PTHR42709:SF4">
    <property type="entry name" value="INNER MEMBRANE PROTEIN YQAA"/>
    <property type="match status" value="1"/>
</dbReference>
<sequence>MLSYLSLFFSALLSATLLPGSSEALLLILLQDEQANLYLLWAMASFGNVLGSIINWSLGRFGYHWRHHKWFPVSAQALESAAVKYQRWGKASLLLAWVPIIGDPLTLIAGFLKTPFLHFVILVALGKSLRYALLIWLLA</sequence>
<dbReference type="GO" id="GO:0005886">
    <property type="term" value="C:plasma membrane"/>
    <property type="evidence" value="ECO:0007669"/>
    <property type="project" value="UniProtKB-ARBA"/>
</dbReference>
<keyword evidence="1" id="KW-1133">Transmembrane helix</keyword>
<dbReference type="AlphaFoldDB" id="A0A1T4LXB9"/>
<reference evidence="3 4" key="1">
    <citation type="submission" date="2017-01" db="EMBL/GenBank/DDBJ databases">
        <title>Genome Sequencing of a Marine Spirillum, Oceanospirillum multiglobuliferum ATCC 33336, from Japan.</title>
        <authorList>
            <person name="Carney J.G."/>
            <person name="Trachtenberg A.M."/>
            <person name="Rheaume B.A."/>
            <person name="Linnane J.D."/>
            <person name="Pitts N.L."/>
            <person name="Mykles D.L."/>
            <person name="Maclea K.S."/>
        </authorList>
    </citation>
    <scope>NUCLEOTIDE SEQUENCE [LARGE SCALE GENOMIC DNA]</scope>
    <source>
        <strain evidence="3 4">ATCC 33336</strain>
    </source>
</reference>
<accession>A0A1T4LXB9</accession>
<feature type="domain" description="VTT" evidence="2">
    <location>
        <begin position="35"/>
        <end position="135"/>
    </location>
</feature>
<dbReference type="InterPro" id="IPR051311">
    <property type="entry name" value="DedA_domain"/>
</dbReference>
<evidence type="ECO:0000259" key="2">
    <source>
        <dbReference type="Pfam" id="PF09335"/>
    </source>
</evidence>
<feature type="transmembrane region" description="Helical" evidence="1">
    <location>
        <begin position="118"/>
        <end position="138"/>
    </location>
</feature>
<proteinExistence type="predicted"/>
<keyword evidence="4" id="KW-1185">Reference proteome</keyword>
<organism evidence="3 4">
    <name type="scientific">Oceanospirillum multiglobuliferum</name>
    <dbReference type="NCBI Taxonomy" id="64969"/>
    <lineage>
        <taxon>Bacteria</taxon>
        <taxon>Pseudomonadati</taxon>
        <taxon>Pseudomonadota</taxon>
        <taxon>Gammaproteobacteria</taxon>
        <taxon>Oceanospirillales</taxon>
        <taxon>Oceanospirillaceae</taxon>
        <taxon>Oceanospirillum</taxon>
    </lineage>
</organism>
<feature type="transmembrane region" description="Helical" evidence="1">
    <location>
        <begin position="38"/>
        <end position="58"/>
    </location>
</feature>
<comment type="caution">
    <text evidence="3">The sequence shown here is derived from an EMBL/GenBank/DDBJ whole genome shotgun (WGS) entry which is preliminary data.</text>
</comment>
<dbReference type="EMBL" id="MTSM01000004">
    <property type="protein sequence ID" value="OPX56334.1"/>
    <property type="molecule type" value="Genomic_DNA"/>
</dbReference>
<gene>
    <name evidence="3" type="ORF">BTE48_05020</name>
</gene>
<evidence type="ECO:0000313" key="4">
    <source>
        <dbReference type="Proteomes" id="UP000191418"/>
    </source>
</evidence>